<dbReference type="EMBL" id="JAHLFQ010000016">
    <property type="protein sequence ID" value="MBU3803278.1"/>
    <property type="molecule type" value="Genomic_DNA"/>
</dbReference>
<proteinExistence type="predicted"/>
<sequence>MELILNHLKQHTIISSEYVQKLQQSLKEEYPYFTTLQRAQLFAQALHQILDDALMPFDDNLKKHLKYTLLKKHLHKDVFSINAFDIFDAYTHLEESDTKNIISLAKWINHYQTRSLSLDDVNALTTSFKEQTESQILSAPSISKDFIDVHSDVLNYSHHFFPNKNTCLRLVFLLFMTLGFTSLYTMAHIQESRKASISQLSNVTIHLPISLEIGTSANYMRHALQYQDFDKKALQAWLEQRNSLLATEPYFSTIIETAKDFNISPLLLFSITGQEQNFVPKNHQYAAEIANNPFNLFGSWESYNTSIKEAARIVSRTLINLGKDCPEDEDQIKWINKSYAADPNWHIGVTYFFNELQAVTALSPTSLN</sequence>
<name>A0A9E2KAT8_9FIRM</name>
<reference evidence="1" key="2">
    <citation type="submission" date="2021-04" db="EMBL/GenBank/DDBJ databases">
        <authorList>
            <person name="Gilroy R."/>
        </authorList>
    </citation>
    <scope>NUCLEOTIDE SEQUENCE</scope>
    <source>
        <strain evidence="1">B5-657</strain>
    </source>
</reference>
<comment type="caution">
    <text evidence="1">The sequence shown here is derived from an EMBL/GenBank/DDBJ whole genome shotgun (WGS) entry which is preliminary data.</text>
</comment>
<reference evidence="1" key="1">
    <citation type="journal article" date="2021" name="PeerJ">
        <title>Extensive microbial diversity within the chicken gut microbiome revealed by metagenomics and culture.</title>
        <authorList>
            <person name="Gilroy R."/>
            <person name="Ravi A."/>
            <person name="Getino M."/>
            <person name="Pursley I."/>
            <person name="Horton D.L."/>
            <person name="Alikhan N.F."/>
            <person name="Baker D."/>
            <person name="Gharbi K."/>
            <person name="Hall N."/>
            <person name="Watson M."/>
            <person name="Adriaenssens E.M."/>
            <person name="Foster-Nyarko E."/>
            <person name="Jarju S."/>
            <person name="Secka A."/>
            <person name="Antonio M."/>
            <person name="Oren A."/>
            <person name="Chaudhuri R.R."/>
            <person name="La Ragione R."/>
            <person name="Hildebrand F."/>
            <person name="Pallen M.J."/>
        </authorList>
    </citation>
    <scope>NUCLEOTIDE SEQUENCE</scope>
    <source>
        <strain evidence="1">B5-657</strain>
    </source>
</reference>
<gene>
    <name evidence="1" type="ORF">H9872_00775</name>
</gene>
<accession>A0A9E2KAT8</accession>
<evidence type="ECO:0000313" key="2">
    <source>
        <dbReference type="Proteomes" id="UP000824229"/>
    </source>
</evidence>
<dbReference type="AlphaFoldDB" id="A0A9E2KAT8"/>
<evidence type="ECO:0000313" key="1">
    <source>
        <dbReference type="EMBL" id="MBU3803278.1"/>
    </source>
</evidence>
<dbReference type="Proteomes" id="UP000824229">
    <property type="component" value="Unassembled WGS sequence"/>
</dbReference>
<protein>
    <submittedName>
        <fullName evidence="1">Uncharacterized protein</fullName>
    </submittedName>
</protein>
<organism evidence="1 2">
    <name type="scientific">Candidatus Cellulosilyticum pullistercoris</name>
    <dbReference type="NCBI Taxonomy" id="2838521"/>
    <lineage>
        <taxon>Bacteria</taxon>
        <taxon>Bacillati</taxon>
        <taxon>Bacillota</taxon>
        <taxon>Clostridia</taxon>
        <taxon>Lachnospirales</taxon>
        <taxon>Cellulosilyticaceae</taxon>
        <taxon>Cellulosilyticum</taxon>
    </lineage>
</organism>